<dbReference type="RefSeq" id="WP_149604839.1">
    <property type="nucleotide sequence ID" value="NZ_SEUJ01000033.1"/>
</dbReference>
<gene>
    <name evidence="2" type="ORF">EU509_00360</name>
</gene>
<evidence type="ECO:0000313" key="3">
    <source>
        <dbReference type="Proteomes" id="UP000322915"/>
    </source>
</evidence>
<name>A0ABQ6RNN1_9GAMM</name>
<comment type="caution">
    <text evidence="2">The sequence shown here is derived from an EMBL/GenBank/DDBJ whole genome shotgun (WGS) entry which is preliminary data.</text>
</comment>
<reference evidence="2 3" key="1">
    <citation type="submission" date="2019-01" db="EMBL/GenBank/DDBJ databases">
        <title>Genome sequences of marine Pseudoalteromonas species.</title>
        <authorList>
            <person name="Boraston A.B."/>
            <person name="Hehemann J.-H."/>
            <person name="Vickers C.J."/>
            <person name="Salama-Alber O."/>
            <person name="Abe K."/>
            <person name="Hettle A.J."/>
        </authorList>
    </citation>
    <scope>NUCLEOTIDE SEQUENCE [LARGE SCALE GENOMIC DNA]</scope>
    <source>
        <strain evidence="2 3">PS47</strain>
    </source>
</reference>
<proteinExistence type="predicted"/>
<dbReference type="EMBL" id="SEUJ01000033">
    <property type="protein sequence ID" value="KAA1166422.1"/>
    <property type="molecule type" value="Genomic_DNA"/>
</dbReference>
<evidence type="ECO:0008006" key="4">
    <source>
        <dbReference type="Google" id="ProtNLM"/>
    </source>
</evidence>
<keyword evidence="3" id="KW-1185">Reference proteome</keyword>
<evidence type="ECO:0000313" key="2">
    <source>
        <dbReference type="EMBL" id="KAA1166422.1"/>
    </source>
</evidence>
<keyword evidence="1" id="KW-0472">Membrane</keyword>
<evidence type="ECO:0000256" key="1">
    <source>
        <dbReference type="SAM" id="Phobius"/>
    </source>
</evidence>
<sequence>MKVILSPHPDNTAGYKFDKNFSITDEHELISLKSKNKLVCILEFMLSLPIIPFFGVFGALTFIRILCKFSTINQASSVCISRSLFPVCLLPKKVSVLYHNIEFLYYLEEAKAERSRLKKVIYYHQYFVLRFLEWRGLGNHTVHCLSLTEARLLRRKGINSIFRKDVLFFYKVLVSQFKDEYDTKSICFFGAFSNVRNRRMAEKLFQKHPNISLFGRYGNLLSKEIKANYYGEIDDFSSFVNKYTFVMIETPKAGVQTKVVDWLEAGGEVCVPVKLRRKMWGKLASE</sequence>
<protein>
    <recommendedName>
        <fullName evidence="4">Glycosyltransferase</fullName>
    </recommendedName>
</protein>
<feature type="transmembrane region" description="Helical" evidence="1">
    <location>
        <begin position="38"/>
        <end position="63"/>
    </location>
</feature>
<dbReference type="Proteomes" id="UP000322915">
    <property type="component" value="Unassembled WGS sequence"/>
</dbReference>
<accession>A0ABQ6RNN1</accession>
<organism evidence="2 3">
    <name type="scientific">Pseudoalteromonas fuliginea</name>
    <dbReference type="NCBI Taxonomy" id="1872678"/>
    <lineage>
        <taxon>Bacteria</taxon>
        <taxon>Pseudomonadati</taxon>
        <taxon>Pseudomonadota</taxon>
        <taxon>Gammaproteobacteria</taxon>
        <taxon>Alteromonadales</taxon>
        <taxon>Pseudoalteromonadaceae</taxon>
        <taxon>Pseudoalteromonas</taxon>
    </lineage>
</organism>
<keyword evidence="1" id="KW-1133">Transmembrane helix</keyword>
<keyword evidence="1" id="KW-0812">Transmembrane</keyword>